<dbReference type="InterPro" id="IPR000086">
    <property type="entry name" value="NUDIX_hydrolase_dom"/>
</dbReference>
<feature type="domain" description="Nudix hydrolase" evidence="6">
    <location>
        <begin position="4"/>
        <end position="138"/>
    </location>
</feature>
<evidence type="ECO:0000256" key="2">
    <source>
        <dbReference type="ARBA" id="ARBA00018911"/>
    </source>
</evidence>
<evidence type="ECO:0000256" key="5">
    <source>
        <dbReference type="ARBA" id="ARBA00032644"/>
    </source>
</evidence>
<dbReference type="PROSITE" id="PS00893">
    <property type="entry name" value="NUDIX_BOX"/>
    <property type="match status" value="1"/>
</dbReference>
<evidence type="ECO:0000256" key="4">
    <source>
        <dbReference type="ARBA" id="ARBA00022801"/>
    </source>
</evidence>
<dbReference type="Pfam" id="PF00293">
    <property type="entry name" value="NUDIX"/>
    <property type="match status" value="1"/>
</dbReference>
<dbReference type="InterPro" id="IPR003565">
    <property type="entry name" value="Tetra_PHTase"/>
</dbReference>
<dbReference type="PRINTS" id="PR01405">
    <property type="entry name" value="TETRPHPHTASE"/>
</dbReference>
<keyword evidence="8" id="KW-1185">Reference proteome</keyword>
<dbReference type="EMBL" id="CP111014">
    <property type="protein sequence ID" value="WAR00338.1"/>
    <property type="molecule type" value="Genomic_DNA"/>
</dbReference>
<evidence type="ECO:0000313" key="7">
    <source>
        <dbReference type="EMBL" id="WAR00338.1"/>
    </source>
</evidence>
<evidence type="ECO:0000259" key="6">
    <source>
        <dbReference type="PROSITE" id="PS51462"/>
    </source>
</evidence>
<keyword evidence="3" id="KW-0547">Nucleotide-binding</keyword>
<evidence type="ECO:0000256" key="3">
    <source>
        <dbReference type="ARBA" id="ARBA00022741"/>
    </source>
</evidence>
<evidence type="ECO:0000313" key="8">
    <source>
        <dbReference type="Proteomes" id="UP001164746"/>
    </source>
</evidence>
<organism evidence="7 8">
    <name type="scientific">Mya arenaria</name>
    <name type="common">Soft-shell clam</name>
    <dbReference type="NCBI Taxonomy" id="6604"/>
    <lineage>
        <taxon>Eukaryota</taxon>
        <taxon>Metazoa</taxon>
        <taxon>Spiralia</taxon>
        <taxon>Lophotrochozoa</taxon>
        <taxon>Mollusca</taxon>
        <taxon>Bivalvia</taxon>
        <taxon>Autobranchia</taxon>
        <taxon>Heteroconchia</taxon>
        <taxon>Euheterodonta</taxon>
        <taxon>Imparidentia</taxon>
        <taxon>Neoheterodontei</taxon>
        <taxon>Myida</taxon>
        <taxon>Myoidea</taxon>
        <taxon>Myidae</taxon>
        <taxon>Mya</taxon>
    </lineage>
</organism>
<proteinExistence type="inferred from homology"/>
<dbReference type="InterPro" id="IPR020084">
    <property type="entry name" value="NUDIX_hydrolase_CS"/>
</dbReference>
<dbReference type="PANTHER" id="PTHR21340:SF0">
    <property type="entry name" value="BIS(5'-NUCLEOSYL)-TETRAPHOSPHATASE [ASYMMETRICAL]"/>
    <property type="match status" value="1"/>
</dbReference>
<dbReference type="InterPro" id="IPR015797">
    <property type="entry name" value="NUDIX_hydrolase-like_dom_sf"/>
</dbReference>
<evidence type="ECO:0000256" key="1">
    <source>
        <dbReference type="ARBA" id="ARBA00005582"/>
    </source>
</evidence>
<dbReference type="PANTHER" id="PTHR21340">
    <property type="entry name" value="DIADENOSINE 5,5-P1,P4-TETRAPHOSPHATE PYROPHOSPHOHYDROLASE MUTT"/>
    <property type="match status" value="1"/>
</dbReference>
<dbReference type="SUPFAM" id="SSF55811">
    <property type="entry name" value="Nudix"/>
    <property type="match status" value="1"/>
</dbReference>
<name>A0ABY7DUI5_MYAAR</name>
<dbReference type="InterPro" id="IPR051325">
    <property type="entry name" value="Nudix_hydrolase_domain"/>
</dbReference>
<dbReference type="Gene3D" id="3.90.79.10">
    <property type="entry name" value="Nucleoside Triphosphate Pyrophosphohydrolase"/>
    <property type="match status" value="1"/>
</dbReference>
<gene>
    <name evidence="7" type="ORF">MAR_024710</name>
</gene>
<dbReference type="Proteomes" id="UP001164746">
    <property type="component" value="Chromosome 3"/>
</dbReference>
<accession>A0ABY7DUI5</accession>
<dbReference type="PROSITE" id="PS51462">
    <property type="entry name" value="NUDIX"/>
    <property type="match status" value="1"/>
</dbReference>
<sequence length="152" mass="17502">MTSKIVVAGGLIVFRRITNTIEYLLLKASYGDYHWSPPKGHVDPGESELDAAVRETEEEAGLTRSQLTLHQDFQSVLNYKVRDKPKKVVYWLAELRRDCLDTEVKLSDEHTDYKWLKIKDAMEYAGYEDMKKSLSEADVYVQTKILGLDSKQ</sequence>
<keyword evidence="4" id="KW-0378">Hydrolase</keyword>
<comment type="similarity">
    <text evidence="1">Belongs to the Nudix hydrolase family.</text>
</comment>
<dbReference type="CDD" id="cd03428">
    <property type="entry name" value="NUDIX_Ap4A_Nudt2"/>
    <property type="match status" value="1"/>
</dbReference>
<reference evidence="7" key="1">
    <citation type="submission" date="2022-11" db="EMBL/GenBank/DDBJ databases">
        <title>Centuries of genome instability and evolution in soft-shell clam transmissible cancer (bioRxiv).</title>
        <authorList>
            <person name="Hart S.F.M."/>
            <person name="Yonemitsu M.A."/>
            <person name="Giersch R.M."/>
            <person name="Beal B.F."/>
            <person name="Arriagada G."/>
            <person name="Davis B.W."/>
            <person name="Ostrander E.A."/>
            <person name="Goff S.P."/>
            <person name="Metzger M.J."/>
        </authorList>
    </citation>
    <scope>NUCLEOTIDE SEQUENCE</scope>
    <source>
        <strain evidence="7">MELC-2E11</strain>
        <tissue evidence="7">Siphon/mantle</tissue>
    </source>
</reference>
<protein>
    <recommendedName>
        <fullName evidence="2">Bis(5'-nucleosyl)-tetraphosphatase [asymmetrical]</fullName>
    </recommendedName>
    <alternativeName>
        <fullName evidence="5">Diadenosine 5',5'''-P1,P4-tetraphosphate asymmetrical hydrolase</fullName>
    </alternativeName>
</protein>